<protein>
    <recommendedName>
        <fullName evidence="1">DUF4224 domain-containing protein</fullName>
    </recommendedName>
</protein>
<organism evidence="2 3">
    <name type="scientific">Pseudomonas syringae</name>
    <dbReference type="NCBI Taxonomy" id="317"/>
    <lineage>
        <taxon>Bacteria</taxon>
        <taxon>Pseudomonadati</taxon>
        <taxon>Pseudomonadota</taxon>
        <taxon>Gammaproteobacteria</taxon>
        <taxon>Pseudomonadales</taxon>
        <taxon>Pseudomonadaceae</taxon>
        <taxon>Pseudomonas</taxon>
    </lineage>
</organism>
<accession>A0A085V6N6</accession>
<proteinExistence type="predicted"/>
<evidence type="ECO:0000313" key="3">
    <source>
        <dbReference type="Proteomes" id="UP000028643"/>
    </source>
</evidence>
<dbReference type="InterPro" id="IPR025319">
    <property type="entry name" value="DUF4224"/>
</dbReference>
<gene>
    <name evidence="2" type="ORF">IV02_13890</name>
</gene>
<dbReference type="RefSeq" id="WP_047575666.1">
    <property type="nucleotide sequence ID" value="NZ_JPQT01000106.1"/>
</dbReference>
<dbReference type="Pfam" id="PF13986">
    <property type="entry name" value="DUF4224"/>
    <property type="match status" value="1"/>
</dbReference>
<dbReference type="Proteomes" id="UP000028643">
    <property type="component" value="Unassembled WGS sequence"/>
</dbReference>
<name>A0A085V6N6_PSESX</name>
<evidence type="ECO:0000313" key="2">
    <source>
        <dbReference type="EMBL" id="KFE51099.1"/>
    </source>
</evidence>
<dbReference type="EMBL" id="JPQT01000106">
    <property type="protein sequence ID" value="KFE51099.1"/>
    <property type="molecule type" value="Genomic_DNA"/>
</dbReference>
<reference evidence="2 3" key="1">
    <citation type="submission" date="2014-07" db="EMBL/GenBank/DDBJ databases">
        <title>Draft Genome Sequences of Environmental Pseudomonas syringae strains.</title>
        <authorList>
            <person name="Baltrus D.A."/>
            <person name="Berge O."/>
            <person name="Morris C."/>
        </authorList>
    </citation>
    <scope>NUCLEOTIDE SEQUENCE [LARGE SCALE GENOMIC DNA]</scope>
    <source>
        <strain evidence="2 3">CEB003</strain>
    </source>
</reference>
<comment type="caution">
    <text evidence="2">The sequence shown here is derived from an EMBL/GenBank/DDBJ whole genome shotgun (WGS) entry which is preliminary data.</text>
</comment>
<sequence length="78" mass="8698">MEIQKETLSDEELAAITGYQLPSRQIQWLVQHSWQHVLTGARRPVVGRVYARLKLAGVRPSASNAVSEPWTLDLASVS</sequence>
<evidence type="ECO:0000259" key="1">
    <source>
        <dbReference type="Pfam" id="PF13986"/>
    </source>
</evidence>
<feature type="domain" description="DUF4224" evidence="1">
    <location>
        <begin position="7"/>
        <end position="50"/>
    </location>
</feature>
<dbReference type="PATRIC" id="fig|317.174.peg.2848"/>
<dbReference type="AlphaFoldDB" id="A0A085V6N6"/>